<dbReference type="Pfam" id="PF00627">
    <property type="entry name" value="UBA"/>
    <property type="match status" value="1"/>
</dbReference>
<feature type="domain" description="PX" evidence="3">
    <location>
        <begin position="336"/>
        <end position="466"/>
    </location>
</feature>
<feature type="domain" description="UBA" evidence="2">
    <location>
        <begin position="162"/>
        <end position="202"/>
    </location>
</feature>
<evidence type="ECO:0000313" key="5">
    <source>
        <dbReference type="Proteomes" id="UP000037460"/>
    </source>
</evidence>
<evidence type="ECO:0000256" key="1">
    <source>
        <dbReference type="SAM" id="MobiDB-lite"/>
    </source>
</evidence>
<name>A0A0M0K4S8_9EUKA</name>
<dbReference type="EMBL" id="JWZX01001399">
    <property type="protein sequence ID" value="KOO33871.1"/>
    <property type="molecule type" value="Genomic_DNA"/>
</dbReference>
<dbReference type="Proteomes" id="UP000037460">
    <property type="component" value="Unassembled WGS sequence"/>
</dbReference>
<reference evidence="5" key="1">
    <citation type="journal article" date="2015" name="PLoS Genet.">
        <title>Genome Sequence and Transcriptome Analyses of Chrysochromulina tobin: Metabolic Tools for Enhanced Algal Fitness in the Prominent Order Prymnesiales (Haptophyceae).</title>
        <authorList>
            <person name="Hovde B.T."/>
            <person name="Deodato C.R."/>
            <person name="Hunsperger H.M."/>
            <person name="Ryken S.A."/>
            <person name="Yost W."/>
            <person name="Jha R.K."/>
            <person name="Patterson J."/>
            <person name="Monnat R.J. Jr."/>
            <person name="Barlow S.B."/>
            <person name="Starkenburg S.R."/>
            <person name="Cattolico R.A."/>
        </authorList>
    </citation>
    <scope>NUCLEOTIDE SEQUENCE</scope>
    <source>
        <strain evidence="5">CCMP291</strain>
    </source>
</reference>
<dbReference type="SMART" id="SM00165">
    <property type="entry name" value="UBA"/>
    <property type="match status" value="1"/>
</dbReference>
<dbReference type="InterPro" id="IPR001683">
    <property type="entry name" value="PX_dom"/>
</dbReference>
<dbReference type="OrthoDB" id="272778at2759"/>
<organism evidence="4 5">
    <name type="scientific">Chrysochromulina tobinii</name>
    <dbReference type="NCBI Taxonomy" id="1460289"/>
    <lineage>
        <taxon>Eukaryota</taxon>
        <taxon>Haptista</taxon>
        <taxon>Haptophyta</taxon>
        <taxon>Prymnesiophyceae</taxon>
        <taxon>Prymnesiales</taxon>
        <taxon>Chrysochromulinaceae</taxon>
        <taxon>Chrysochromulina</taxon>
    </lineage>
</organism>
<gene>
    <name evidence="4" type="ORF">Ctob_010483</name>
</gene>
<evidence type="ECO:0000259" key="3">
    <source>
        <dbReference type="PROSITE" id="PS50195"/>
    </source>
</evidence>
<proteinExistence type="predicted"/>
<dbReference type="PROSITE" id="PS50030">
    <property type="entry name" value="UBA"/>
    <property type="match status" value="1"/>
</dbReference>
<comment type="caution">
    <text evidence="4">The sequence shown here is derived from an EMBL/GenBank/DDBJ whole genome shotgun (WGS) entry which is preliminary data.</text>
</comment>
<dbReference type="GO" id="GO:0035091">
    <property type="term" value="F:phosphatidylinositol binding"/>
    <property type="evidence" value="ECO:0007669"/>
    <property type="project" value="InterPro"/>
</dbReference>
<dbReference type="Gene3D" id="3.30.1520.10">
    <property type="entry name" value="Phox-like domain"/>
    <property type="match status" value="1"/>
</dbReference>
<evidence type="ECO:0000259" key="2">
    <source>
        <dbReference type="PROSITE" id="PS50030"/>
    </source>
</evidence>
<dbReference type="PROSITE" id="PS50195">
    <property type="entry name" value="PX"/>
    <property type="match status" value="1"/>
</dbReference>
<dbReference type="PROSITE" id="PS50330">
    <property type="entry name" value="UIM"/>
    <property type="match status" value="1"/>
</dbReference>
<dbReference type="SUPFAM" id="SSF46934">
    <property type="entry name" value="UBA-like"/>
    <property type="match status" value="1"/>
</dbReference>
<dbReference type="Gene3D" id="1.10.8.10">
    <property type="entry name" value="DNA helicase RuvA subunit, C-terminal domain"/>
    <property type="match status" value="1"/>
</dbReference>
<dbReference type="AlphaFoldDB" id="A0A0M0K4S8"/>
<dbReference type="InterPro" id="IPR009060">
    <property type="entry name" value="UBA-like_sf"/>
</dbReference>
<dbReference type="SMART" id="SM00726">
    <property type="entry name" value="UIM"/>
    <property type="match status" value="2"/>
</dbReference>
<dbReference type="InterPro" id="IPR036871">
    <property type="entry name" value="PX_dom_sf"/>
</dbReference>
<dbReference type="InterPro" id="IPR003903">
    <property type="entry name" value="UIM_dom"/>
</dbReference>
<accession>A0A0M0K4S8</accession>
<dbReference type="InterPro" id="IPR015940">
    <property type="entry name" value="UBA"/>
</dbReference>
<evidence type="ECO:0000313" key="4">
    <source>
        <dbReference type="EMBL" id="KOO33871.1"/>
    </source>
</evidence>
<evidence type="ECO:0008006" key="6">
    <source>
        <dbReference type="Google" id="ProtNLM"/>
    </source>
</evidence>
<keyword evidence="5" id="KW-1185">Reference proteome</keyword>
<dbReference type="SUPFAM" id="SSF64268">
    <property type="entry name" value="PX domain"/>
    <property type="match status" value="1"/>
</dbReference>
<sequence length="500" mass="52346">MAELPSAWVPSSPAPKAGFFDKARSTAQRAAAAAKAARDEAASKVLAVRDEAARKIAKGNNAGNNNAGSPNTPFFVHPDADITPHVVTPSGAIDQMIVNGGGLDDDDDVMQLAMHLSAEEQASAEATAAAAARAASAKVAAVRERSMREADSPSLVALPAARAQPEAIAQLLAMGFDSHAAQRALERAGGQVEVAISYLFEAPGAAEGEAPVPGAAVPEGNSFPTAASVSNPFGEAADAEAPLPAVLAMSNPFEDEVGAEVPPPAVVAMPNPFEDDSTEAAAAEATAPSSVGGKHMDDLDEIPSYQIRKQIDDLDEEDDDLRAALALSLTTAADQERLAAAAVVGAELVRGRQEYMVYRLQSNSHPELPQLFRRFSQFITLLEGLKKEDLAHAEIPLTAEQVSDVTAWSKKLHADKRHLGAFALQTKVVQTRSELLQALLDDLLTQPPLCFHPDVCAFFSKDTVDPTQVTAKVDSKPAFAPSSKLTAAEAAAAALFDDIS</sequence>
<protein>
    <recommendedName>
        <fullName evidence="6">UBA domain-containing protein</fullName>
    </recommendedName>
</protein>
<feature type="region of interest" description="Disordered" evidence="1">
    <location>
        <begin position="272"/>
        <end position="298"/>
    </location>
</feature>